<dbReference type="InterPro" id="IPR004843">
    <property type="entry name" value="Calcineurin-like_PHP"/>
</dbReference>
<dbReference type="GO" id="GO:0005615">
    <property type="term" value="C:extracellular space"/>
    <property type="evidence" value="ECO:0007669"/>
    <property type="project" value="TreeGrafter"/>
</dbReference>
<evidence type="ECO:0000256" key="1">
    <source>
        <dbReference type="ARBA" id="ARBA00022801"/>
    </source>
</evidence>
<keyword evidence="2" id="KW-0325">Glycoprotein</keyword>
<proteinExistence type="predicted"/>
<keyword evidence="5" id="KW-1185">Reference proteome</keyword>
<name>A0AAW0FND8_9APHY</name>
<feature type="domain" description="Calcineurin-like phosphoesterase" evidence="3">
    <location>
        <begin position="324"/>
        <end position="557"/>
    </location>
</feature>
<evidence type="ECO:0000259" key="3">
    <source>
        <dbReference type="Pfam" id="PF00149"/>
    </source>
</evidence>
<dbReference type="Proteomes" id="UP001385951">
    <property type="component" value="Unassembled WGS sequence"/>
</dbReference>
<dbReference type="Gene3D" id="3.60.21.10">
    <property type="match status" value="1"/>
</dbReference>
<organism evidence="4 5">
    <name type="scientific">Cerrena zonata</name>
    <dbReference type="NCBI Taxonomy" id="2478898"/>
    <lineage>
        <taxon>Eukaryota</taxon>
        <taxon>Fungi</taxon>
        <taxon>Dikarya</taxon>
        <taxon>Basidiomycota</taxon>
        <taxon>Agaricomycotina</taxon>
        <taxon>Agaricomycetes</taxon>
        <taxon>Polyporales</taxon>
        <taxon>Cerrenaceae</taxon>
        <taxon>Cerrena</taxon>
    </lineage>
</organism>
<dbReference type="CDD" id="cd00842">
    <property type="entry name" value="MPP_ASMase"/>
    <property type="match status" value="1"/>
</dbReference>
<protein>
    <recommendedName>
        <fullName evidence="3">Calcineurin-like phosphoesterase domain-containing protein</fullName>
    </recommendedName>
</protein>
<evidence type="ECO:0000313" key="4">
    <source>
        <dbReference type="EMBL" id="KAK7680539.1"/>
    </source>
</evidence>
<evidence type="ECO:0000313" key="5">
    <source>
        <dbReference type="Proteomes" id="UP001385951"/>
    </source>
</evidence>
<evidence type="ECO:0000256" key="2">
    <source>
        <dbReference type="ARBA" id="ARBA00023180"/>
    </source>
</evidence>
<dbReference type="GO" id="GO:0008081">
    <property type="term" value="F:phosphoric diester hydrolase activity"/>
    <property type="evidence" value="ECO:0007669"/>
    <property type="project" value="TreeGrafter"/>
</dbReference>
<keyword evidence="1" id="KW-0378">Hydrolase</keyword>
<reference evidence="4 5" key="1">
    <citation type="submission" date="2022-09" db="EMBL/GenBank/DDBJ databases">
        <authorList>
            <person name="Palmer J.M."/>
        </authorList>
    </citation>
    <scope>NUCLEOTIDE SEQUENCE [LARGE SCALE GENOMIC DNA]</scope>
    <source>
        <strain evidence="4 5">DSM 7382</strain>
    </source>
</reference>
<comment type="caution">
    <text evidence="4">The sequence shown here is derived from an EMBL/GenBank/DDBJ whole genome shotgun (WGS) entry which is preliminary data.</text>
</comment>
<sequence length="726" mass="78870">MPTEALFPAVDGLVALLLENSMKFKLTSWIIVALAPFVGSVASAASGNATVALGPSAFTAPGAFPTSVYSHYYNSPTATSAQVQPVISDPVTHKTYPLALTDPNTIPKNNTNDPHPLPPKASSSLLLNHAIEQVLSIAANPIFGSDTCTKCQAALEVGKFLAMAAPEQGPALAVALCNHFNFNSNCATQFGLLGLGSVVTQVVANADVGGLDGQMLCQNFLSLCPLAPTTPLNLTSWFAKPKPNPLPAAKQPSGKRLKVLHASDLHIDPRYSTGAEANCTSGLCCRENNVNKASPNVTLTPAPRFGFFKWFVPRPPVSVLTAERFLVISDTPFSLALSALQAIPVLTGTEQSGFDFTIYTGDLVAHDPDNQLSRDYVMYTETLLYDLFRKLLGSGPVYATLGNHDSYNQAQDAPHTLGGALANQFSWNYDHVAALWKHENWLPESAVQLARAHYAAYMVQRKDGLRVISLNTDMWYRANYFNYINLSHPDTSGMLRFLTDELQEAEDAGERAWIIGHVLTGWDGTNPLLNPTNLFYQIVDRFSPHVIAGIFWGHTHEDQLSIFYANNATTQNAQTAQSIAWIGPSLTPLTNLNSGFRLYEVDSSTFEVLDAHTWKSDVNSFSALDSQVEVGPTYEYEYSTRAAYGANITGWGSSDPLNATWWHLVTEQMEANHDLVSTFNTFQGKTSVRTKSCTGDCATAKICYIRSGSASIARQNCQQGFGSVQS</sequence>
<dbReference type="PANTHER" id="PTHR10340">
    <property type="entry name" value="SPHINGOMYELIN PHOSPHODIESTERASE"/>
    <property type="match status" value="1"/>
</dbReference>
<dbReference type="Pfam" id="PF00149">
    <property type="entry name" value="Metallophos"/>
    <property type="match status" value="1"/>
</dbReference>
<dbReference type="InterPro" id="IPR029052">
    <property type="entry name" value="Metallo-depent_PP-like"/>
</dbReference>
<dbReference type="AlphaFoldDB" id="A0AAW0FND8"/>
<gene>
    <name evidence="4" type="ORF">QCA50_016320</name>
</gene>
<dbReference type="PANTHER" id="PTHR10340:SF27">
    <property type="entry name" value="ACL091CP"/>
    <property type="match status" value="1"/>
</dbReference>
<dbReference type="SUPFAM" id="SSF56300">
    <property type="entry name" value="Metallo-dependent phosphatases"/>
    <property type="match status" value="1"/>
</dbReference>
<accession>A0AAW0FND8</accession>
<dbReference type="InterPro" id="IPR041805">
    <property type="entry name" value="ASMase/PPN1_MPP"/>
</dbReference>
<dbReference type="EMBL" id="JASBNA010000048">
    <property type="protein sequence ID" value="KAK7680539.1"/>
    <property type="molecule type" value="Genomic_DNA"/>
</dbReference>